<evidence type="ECO:0000313" key="2">
    <source>
        <dbReference type="Proteomes" id="UP000604898"/>
    </source>
</evidence>
<accession>A0ABS1STP6</accession>
<sequence length="306" mass="35299">MFFEGSEKKIELQVNCSAVSLRSLPLNFWQQTLSLAGAEILSQLSNQACDAYVLSESSLLVWERKLLLITCGNTRLIDAVNHVIEQIGTEVISSLSYQRKSEFLSHLQASRFEDDVARLRAQLPGTAYRVGHLDNHHHYLFCSEQFVQSDASTCLLMYHIKGELAEYLRCNNQSSDEIRKRLQLERLLPEFDFDDYLFEPCGYSVNGIFEDKFLTIHITPQEHSSYVSIETNLNFLQYSFNIFAELLKILNPSSWDIIGMNMQVNNNDFPCHRRIANCDLQLNPLNEFNYNHYTQADSETLFAEVL</sequence>
<dbReference type="RefSeq" id="WP_202720142.1">
    <property type="nucleotide sequence ID" value="NZ_BPEX01000006.1"/>
</dbReference>
<gene>
    <name evidence="1" type="ORF">JMA39_01910</name>
</gene>
<dbReference type="PANTHER" id="PTHR11570">
    <property type="entry name" value="S-ADENOSYLMETHIONINE DECARBOXYLASE"/>
    <property type="match status" value="1"/>
</dbReference>
<dbReference type="InterPro" id="IPR016067">
    <property type="entry name" value="S-AdoMet_deCO2ase_core"/>
</dbReference>
<dbReference type="SUPFAM" id="SSF56276">
    <property type="entry name" value="S-adenosylmethionine decarboxylase"/>
    <property type="match status" value="1"/>
</dbReference>
<dbReference type="EMBL" id="JAESVD010000001">
    <property type="protein sequence ID" value="MBL4911907.1"/>
    <property type="molecule type" value="Genomic_DNA"/>
</dbReference>
<organism evidence="1 2">
    <name type="scientific">Shewanella schlegeliana</name>
    <dbReference type="NCBI Taxonomy" id="190308"/>
    <lineage>
        <taxon>Bacteria</taxon>
        <taxon>Pseudomonadati</taxon>
        <taxon>Pseudomonadota</taxon>
        <taxon>Gammaproteobacteria</taxon>
        <taxon>Alteromonadales</taxon>
        <taxon>Shewanellaceae</taxon>
        <taxon>Shewanella</taxon>
    </lineage>
</organism>
<keyword evidence="2" id="KW-1185">Reference proteome</keyword>
<dbReference type="Pfam" id="PF01536">
    <property type="entry name" value="SAM_decarbox"/>
    <property type="match status" value="1"/>
</dbReference>
<proteinExistence type="predicted"/>
<dbReference type="Proteomes" id="UP000604898">
    <property type="component" value="Unassembled WGS sequence"/>
</dbReference>
<protein>
    <submittedName>
        <fullName evidence="1">Adenosylmethionine decarboxylase</fullName>
    </submittedName>
</protein>
<name>A0ABS1STP6_9GAMM</name>
<comment type="caution">
    <text evidence="1">The sequence shown here is derived from an EMBL/GenBank/DDBJ whole genome shotgun (WGS) entry which is preliminary data.</text>
</comment>
<dbReference type="Gene3D" id="3.60.90.10">
    <property type="entry name" value="S-adenosylmethionine decarboxylase"/>
    <property type="match status" value="1"/>
</dbReference>
<evidence type="ECO:0000313" key="1">
    <source>
        <dbReference type="EMBL" id="MBL4911907.1"/>
    </source>
</evidence>
<reference evidence="1 2" key="1">
    <citation type="submission" date="2021-01" db="EMBL/GenBank/DDBJ databases">
        <title>Genome sequence of Shewanella schlegeliana JCM 11561.</title>
        <authorList>
            <person name="Zhang H."/>
            <person name="Li C."/>
        </authorList>
    </citation>
    <scope>NUCLEOTIDE SEQUENCE [LARGE SCALE GENOMIC DNA]</scope>
    <source>
        <strain evidence="1 2">JCM 11561</strain>
    </source>
</reference>
<dbReference type="InterPro" id="IPR048283">
    <property type="entry name" value="AdoMetDC-like"/>
</dbReference>
<dbReference type="PANTHER" id="PTHR11570:SF0">
    <property type="entry name" value="S-ADENOSYLMETHIONINE DECARBOXYLASE PROENZYME"/>
    <property type="match status" value="1"/>
</dbReference>